<dbReference type="AlphaFoldDB" id="A0AAE3AMU2"/>
<comment type="caution">
    <text evidence="1">The sequence shown here is derived from an EMBL/GenBank/DDBJ whole genome shotgun (WGS) entry which is preliminary data.</text>
</comment>
<accession>A0AAE3AMU2</accession>
<protein>
    <submittedName>
        <fullName evidence="1">Uncharacterized protein</fullName>
    </submittedName>
</protein>
<organism evidence="1 2">
    <name type="scientific">Hominenteromicrobium mulieris</name>
    <dbReference type="NCBI Taxonomy" id="2885357"/>
    <lineage>
        <taxon>Bacteria</taxon>
        <taxon>Bacillati</taxon>
        <taxon>Bacillota</taxon>
        <taxon>Clostridia</taxon>
        <taxon>Eubacteriales</taxon>
        <taxon>Oscillospiraceae</taxon>
        <taxon>Hominenteromicrobium</taxon>
    </lineage>
</organism>
<evidence type="ECO:0000313" key="2">
    <source>
        <dbReference type="Proteomes" id="UP001199424"/>
    </source>
</evidence>
<dbReference type="Proteomes" id="UP001199424">
    <property type="component" value="Unassembled WGS sequence"/>
</dbReference>
<keyword evidence="2" id="KW-1185">Reference proteome</keyword>
<evidence type="ECO:0000313" key="1">
    <source>
        <dbReference type="EMBL" id="MCC2137079.1"/>
    </source>
</evidence>
<proteinExistence type="predicted"/>
<dbReference type="RefSeq" id="WP_308449376.1">
    <property type="nucleotide sequence ID" value="NZ_JAJEQC010000007.1"/>
</dbReference>
<sequence length="104" mass="11426">MILGPIMIRLVYELLMMAVLLLKNVISINNKLRSQNGNEEKNGIFMAPDMGDLRQQLRSKAAQPQNPQPQVPQSAPVVKFCGKCGSPLNEAGKCPNCDNNHPQA</sequence>
<gene>
    <name evidence="1" type="ORF">LKD31_08620</name>
</gene>
<name>A0AAE3AMU2_9FIRM</name>
<reference evidence="1" key="1">
    <citation type="submission" date="2021-10" db="EMBL/GenBank/DDBJ databases">
        <title>Anaerobic single-cell dispensing facilitates the cultivation of human gut bacteria.</title>
        <authorList>
            <person name="Afrizal A."/>
        </authorList>
    </citation>
    <scope>NUCLEOTIDE SEQUENCE</scope>
    <source>
        <strain evidence="1">CLA-AA-H250</strain>
    </source>
</reference>
<dbReference type="EMBL" id="JAJEQC010000007">
    <property type="protein sequence ID" value="MCC2137079.1"/>
    <property type="molecule type" value="Genomic_DNA"/>
</dbReference>